<evidence type="ECO:0000256" key="1">
    <source>
        <dbReference type="ARBA" id="ARBA00022827"/>
    </source>
</evidence>
<dbReference type="SMART" id="SM01092">
    <property type="entry name" value="CO_deh_flav_C"/>
    <property type="match status" value="1"/>
</dbReference>
<dbReference type="GO" id="GO:0016491">
    <property type="term" value="F:oxidoreductase activity"/>
    <property type="evidence" value="ECO:0007669"/>
    <property type="project" value="InterPro"/>
</dbReference>
<dbReference type="InterPro" id="IPR005107">
    <property type="entry name" value="CO_DH_flav_C"/>
</dbReference>
<dbReference type="InterPro" id="IPR002346">
    <property type="entry name" value="Mopterin_DH_FAD-bd"/>
</dbReference>
<dbReference type="InterPro" id="IPR016169">
    <property type="entry name" value="FAD-bd_PCMH_sub2"/>
</dbReference>
<dbReference type="InterPro" id="IPR036683">
    <property type="entry name" value="CO_DH_flav_C_dom_sf"/>
</dbReference>
<dbReference type="InterPro" id="IPR051312">
    <property type="entry name" value="Diverse_Substr_Oxidored"/>
</dbReference>
<evidence type="ECO:0000313" key="4">
    <source>
        <dbReference type="Proteomes" id="UP000050425"/>
    </source>
</evidence>
<dbReference type="Gene3D" id="3.30.43.10">
    <property type="entry name" value="Uridine Diphospho-n-acetylenolpyruvylglucosamine Reductase, domain 2"/>
    <property type="match status" value="1"/>
</dbReference>
<name>A0A0P9JL79_9PSED</name>
<keyword evidence="1" id="KW-0274">FAD</keyword>
<dbReference type="PANTHER" id="PTHR42659:SF9">
    <property type="entry name" value="XANTHINE DEHYDROGENASE FAD-BINDING SUBUNIT XDHB-RELATED"/>
    <property type="match status" value="1"/>
</dbReference>
<dbReference type="InterPro" id="IPR016166">
    <property type="entry name" value="FAD-bd_PCMH"/>
</dbReference>
<gene>
    <name evidence="3" type="ORF">ALO88_02674</name>
</gene>
<dbReference type="EMBL" id="LJPT01000028">
    <property type="protein sequence ID" value="KPW51399.1"/>
    <property type="molecule type" value="Genomic_DNA"/>
</dbReference>
<dbReference type="SUPFAM" id="SSF56176">
    <property type="entry name" value="FAD-binding/transporter-associated domain-like"/>
    <property type="match status" value="1"/>
</dbReference>
<dbReference type="PROSITE" id="PS51387">
    <property type="entry name" value="FAD_PCMH"/>
    <property type="match status" value="1"/>
</dbReference>
<dbReference type="InterPro" id="IPR036318">
    <property type="entry name" value="FAD-bd_PCMH-like_sf"/>
</dbReference>
<dbReference type="InterPro" id="IPR016167">
    <property type="entry name" value="FAD-bd_PCMH_sub1"/>
</dbReference>
<dbReference type="Gene3D" id="3.30.465.10">
    <property type="match status" value="2"/>
</dbReference>
<reference evidence="3 4" key="1">
    <citation type="submission" date="2015-09" db="EMBL/GenBank/DDBJ databases">
        <title>Genome announcement of multiple Pseudomonas syringae strains.</title>
        <authorList>
            <person name="Thakur S."/>
            <person name="Wang P.W."/>
            <person name="Gong Y."/>
            <person name="Weir B.S."/>
            <person name="Guttman D.S."/>
        </authorList>
    </citation>
    <scope>NUCLEOTIDE SEQUENCE [LARGE SCALE GENOMIC DNA]</scope>
    <source>
        <strain evidence="3 4">ICMP4303</strain>
    </source>
</reference>
<dbReference type="PATRIC" id="fig|251702.3.peg.3565"/>
<dbReference type="SUPFAM" id="SSF55447">
    <property type="entry name" value="CO dehydrogenase flavoprotein C-terminal domain-like"/>
    <property type="match status" value="1"/>
</dbReference>
<dbReference type="PANTHER" id="PTHR42659">
    <property type="entry name" value="XANTHINE DEHYDROGENASE SUBUNIT C-RELATED"/>
    <property type="match status" value="1"/>
</dbReference>
<evidence type="ECO:0000259" key="2">
    <source>
        <dbReference type="PROSITE" id="PS51387"/>
    </source>
</evidence>
<dbReference type="Pfam" id="PF03450">
    <property type="entry name" value="CO_deh_flav_C"/>
    <property type="match status" value="1"/>
</dbReference>
<dbReference type="Pfam" id="PF00941">
    <property type="entry name" value="FAD_binding_5"/>
    <property type="match status" value="1"/>
</dbReference>
<dbReference type="Proteomes" id="UP000050425">
    <property type="component" value="Unassembled WGS sequence"/>
</dbReference>
<organism evidence="3 4">
    <name type="scientific">Pseudomonas syringae pv. antirrhini</name>
    <dbReference type="NCBI Taxonomy" id="251702"/>
    <lineage>
        <taxon>Bacteria</taxon>
        <taxon>Pseudomonadati</taxon>
        <taxon>Pseudomonadota</taxon>
        <taxon>Gammaproteobacteria</taxon>
        <taxon>Pseudomonadales</taxon>
        <taxon>Pseudomonadaceae</taxon>
        <taxon>Pseudomonas</taxon>
    </lineage>
</organism>
<comment type="caution">
    <text evidence="3">The sequence shown here is derived from an EMBL/GenBank/DDBJ whole genome shotgun (WGS) entry which is preliminary data.</text>
</comment>
<dbReference type="AlphaFoldDB" id="A0A0P9JL79"/>
<dbReference type="RefSeq" id="WP_057417839.1">
    <property type="nucleotide sequence ID" value="NZ_LJPT01000028.1"/>
</dbReference>
<sequence length="330" mass="35669">MRAFDYLRASDITDARQQNGLPETRFLAGGTTLLDLMKCGVERPARLVDIGHLQGLSDIEVGAEQIRIGALAKMSHVAVDIHILQHAPVISEALWRAASPQLRNMASIGGNLMQRTRCTYFRDPSAYPDCNKRNPGSGCAALNGVNRNHAVLGASESCIAVYPGDLAVALVAFDARVLIRGATDRQVKVEDFYRLPGARPDIEHDLSSGEMIIGIEVPVVAALKRSHYLKVRDRASYEFAAASAAVGVEFEDDGRTIKDVRIAMGGVGTKPWRARGVEHALIGKAFTEKVIRDAARHSVDGAQAREHNGFKMVLAPRVVARALMTAGGLV</sequence>
<feature type="domain" description="FAD-binding PCMH-type" evidence="2">
    <location>
        <begin position="1"/>
        <end position="222"/>
    </location>
</feature>
<evidence type="ECO:0000313" key="3">
    <source>
        <dbReference type="EMBL" id="KPW51399.1"/>
    </source>
</evidence>
<dbReference type="Gene3D" id="3.30.390.50">
    <property type="entry name" value="CO dehydrogenase flavoprotein, C-terminal domain"/>
    <property type="match status" value="1"/>
</dbReference>
<protein>
    <submittedName>
        <fullName evidence="3">Molybdopterin dehydrogenase FAD-binding protein</fullName>
    </submittedName>
</protein>
<proteinExistence type="predicted"/>
<dbReference type="GO" id="GO:0071949">
    <property type="term" value="F:FAD binding"/>
    <property type="evidence" value="ECO:0007669"/>
    <property type="project" value="InterPro"/>
</dbReference>
<keyword evidence="1" id="KW-0285">Flavoprotein</keyword>
<accession>A0A0P9JL79</accession>